<evidence type="ECO:0000313" key="8">
    <source>
        <dbReference type="EMBL" id="SMQ61004.1"/>
    </source>
</evidence>
<feature type="chain" id="PRO_5012757426" description="Glutathione hydrolase proenzyme" evidence="7">
    <location>
        <begin position="25"/>
        <end position="572"/>
    </location>
</feature>
<dbReference type="GO" id="GO:0103068">
    <property type="term" value="F:leukotriene C4 gamma-glutamyl transferase activity"/>
    <property type="evidence" value="ECO:0007669"/>
    <property type="project" value="UniProtKB-EC"/>
</dbReference>
<dbReference type="EC" id="2.3.2.2" evidence="6"/>
<dbReference type="SUPFAM" id="SSF56235">
    <property type="entry name" value="N-terminal nucleophile aminohydrolases (Ntn hydrolases)"/>
    <property type="match status" value="1"/>
</dbReference>
<dbReference type="InterPro" id="IPR000101">
    <property type="entry name" value="GGT_peptidase"/>
</dbReference>
<dbReference type="RefSeq" id="WP_086433674.1">
    <property type="nucleotide sequence ID" value="NZ_FXWH01000001.1"/>
</dbReference>
<dbReference type="GO" id="GO:0006751">
    <property type="term" value="P:glutathione catabolic process"/>
    <property type="evidence" value="ECO:0007669"/>
    <property type="project" value="UniProtKB-UniRule"/>
</dbReference>
<dbReference type="EC" id="3.4.19.13" evidence="6"/>
<evidence type="ECO:0000256" key="4">
    <source>
        <dbReference type="PIRSR" id="PIRSR600101-1"/>
    </source>
</evidence>
<evidence type="ECO:0000256" key="7">
    <source>
        <dbReference type="SAM" id="SignalP"/>
    </source>
</evidence>
<dbReference type="InterPro" id="IPR043137">
    <property type="entry name" value="GGT_ssub_C"/>
</dbReference>
<dbReference type="PANTHER" id="PTHR43881">
    <property type="entry name" value="GAMMA-GLUTAMYLTRANSPEPTIDASE (AFU_ORTHOLOGUE AFUA_4G13580)"/>
    <property type="match status" value="1"/>
</dbReference>
<keyword evidence="6 8" id="KW-0808">Transferase</keyword>
<keyword evidence="6" id="KW-0865">Zymogen</keyword>
<comment type="catalytic activity">
    <reaction evidence="3 6">
        <text>an N-terminal (5-L-glutamyl)-[peptide] + an alpha-amino acid = 5-L-glutamyl amino acid + an N-terminal L-alpha-aminoacyl-[peptide]</text>
        <dbReference type="Rhea" id="RHEA:23904"/>
        <dbReference type="Rhea" id="RHEA-COMP:9780"/>
        <dbReference type="Rhea" id="RHEA-COMP:9795"/>
        <dbReference type="ChEBI" id="CHEBI:77644"/>
        <dbReference type="ChEBI" id="CHEBI:78597"/>
        <dbReference type="ChEBI" id="CHEBI:78599"/>
        <dbReference type="ChEBI" id="CHEBI:78608"/>
        <dbReference type="EC" id="2.3.2.2"/>
    </reaction>
</comment>
<dbReference type="NCBIfam" id="TIGR00066">
    <property type="entry name" value="g_glut_trans"/>
    <property type="match status" value="1"/>
</dbReference>
<dbReference type="InterPro" id="IPR043138">
    <property type="entry name" value="GGT_lsub"/>
</dbReference>
<dbReference type="Gene3D" id="1.10.246.130">
    <property type="match status" value="1"/>
</dbReference>
<dbReference type="PRINTS" id="PR01210">
    <property type="entry name" value="GGTRANSPTASE"/>
</dbReference>
<evidence type="ECO:0000256" key="3">
    <source>
        <dbReference type="ARBA" id="ARBA00047417"/>
    </source>
</evidence>
<dbReference type="Proteomes" id="UP000194450">
    <property type="component" value="Unassembled WGS sequence"/>
</dbReference>
<keyword evidence="6" id="KW-0317">Glutathione biosynthesis</keyword>
<dbReference type="InterPro" id="IPR052896">
    <property type="entry name" value="GGT-like_enzyme"/>
</dbReference>
<keyword evidence="6" id="KW-0012">Acyltransferase</keyword>
<dbReference type="UniPathway" id="UPA00204"/>
<evidence type="ECO:0000256" key="1">
    <source>
        <dbReference type="ARBA" id="ARBA00001049"/>
    </source>
</evidence>
<comment type="pathway">
    <text evidence="6">Sulfur metabolism; glutathione metabolism.</text>
</comment>
<organism evidence="8 9">
    <name type="scientific">Pseudidiomarina planktonica</name>
    <dbReference type="NCBI Taxonomy" id="1323738"/>
    <lineage>
        <taxon>Bacteria</taxon>
        <taxon>Pseudomonadati</taxon>
        <taxon>Pseudomonadota</taxon>
        <taxon>Gammaproteobacteria</taxon>
        <taxon>Alteromonadales</taxon>
        <taxon>Idiomarinaceae</taxon>
        <taxon>Pseudidiomarina</taxon>
    </lineage>
</organism>
<dbReference type="OrthoDB" id="5297205at2"/>
<proteinExistence type="inferred from homology"/>
<dbReference type="Gene3D" id="3.60.20.40">
    <property type="match status" value="1"/>
</dbReference>
<evidence type="ECO:0000256" key="2">
    <source>
        <dbReference type="ARBA" id="ARBA00001089"/>
    </source>
</evidence>
<dbReference type="GO" id="GO:0006750">
    <property type="term" value="P:glutathione biosynthetic process"/>
    <property type="evidence" value="ECO:0007669"/>
    <property type="project" value="UniProtKB-KW"/>
</dbReference>
<dbReference type="InterPro" id="IPR029055">
    <property type="entry name" value="Ntn_hydrolases_N"/>
</dbReference>
<feature type="active site" description="Nucleophile" evidence="4">
    <location>
        <position position="382"/>
    </location>
</feature>
<evidence type="ECO:0000256" key="5">
    <source>
        <dbReference type="PIRSR" id="PIRSR600101-2"/>
    </source>
</evidence>
<comment type="catalytic activity">
    <reaction evidence="2 6">
        <text>glutathione + H2O = L-cysteinylglycine + L-glutamate</text>
        <dbReference type="Rhea" id="RHEA:28807"/>
        <dbReference type="ChEBI" id="CHEBI:15377"/>
        <dbReference type="ChEBI" id="CHEBI:29985"/>
        <dbReference type="ChEBI" id="CHEBI:57925"/>
        <dbReference type="ChEBI" id="CHEBI:61694"/>
        <dbReference type="EC" id="3.4.19.13"/>
    </reaction>
</comment>
<dbReference type="EMBL" id="FXWH01000001">
    <property type="protein sequence ID" value="SMQ61004.1"/>
    <property type="molecule type" value="Genomic_DNA"/>
</dbReference>
<evidence type="ECO:0000313" key="9">
    <source>
        <dbReference type="Proteomes" id="UP000194450"/>
    </source>
</evidence>
<dbReference type="AlphaFoldDB" id="A0A1Y6EEJ0"/>
<dbReference type="Pfam" id="PF01019">
    <property type="entry name" value="G_glu_transpept"/>
    <property type="match status" value="1"/>
</dbReference>
<dbReference type="PANTHER" id="PTHR43881:SF1">
    <property type="entry name" value="GAMMA-GLUTAMYLTRANSPEPTIDASE (AFU_ORTHOLOGUE AFUA_4G13580)"/>
    <property type="match status" value="1"/>
</dbReference>
<dbReference type="GO" id="GO:0036374">
    <property type="term" value="F:glutathione hydrolase activity"/>
    <property type="evidence" value="ECO:0007669"/>
    <property type="project" value="UniProtKB-UniRule"/>
</dbReference>
<comment type="similarity">
    <text evidence="6">Belongs to the gamma-glutamyltransferase family.</text>
</comment>
<keyword evidence="9" id="KW-1185">Reference proteome</keyword>
<name>A0A1Y6EEJ0_9GAMM</name>
<evidence type="ECO:0000256" key="6">
    <source>
        <dbReference type="RuleBase" id="RU368036"/>
    </source>
</evidence>
<sequence>MKITHLLSGALLTTAVLSSASSLAYDRITGKHFASRSEVFATEAMAATSQPLATQVALQVMRNGGNAVDAAIAANAMLGLVEPTGNGIGGDLYAIIWSAEDEKLYGLNASGRSPKSLTLKHLQDHAKEQGINKIPSHGPLPVSVPGAVDGWFEMHERFGAQPMANNLQHAIDYARNGFPVSEVIAYYMERSVPILSKFDGFSDVYMPGGETPKKGEIFKNPALANTLEKIARGGRDAFYKGDIARTIAAYMKEQGGFLSYDDLASHTSDWVEPVSTNYRGYDLWELPPNGQGIAALQILNILEPLDIAGMGFDSPEYIHHFVEAKKLAFEDRAKFYSDPAFNDIPVAGLISKEYANERRKLIDSTSAAKSYEPGNPPTDGDTIYMTVADKHGNMVSLIQSNYRGMGSGMTPTGLGFILQDRGELFSLEEGHFNVFEPGKRPFQTIIPAFVTKDGKPYMSYGVMGGATQPQMHAQILINMIDFGMNLQEAGDAPRILHSGSSQPTGSQMTDGGEVSLETGFSPETRRELVKMGHTLTHKVGPYGGYQAIMKDWENGTWVGASESRKDGHAAGY</sequence>
<reference evidence="9" key="1">
    <citation type="submission" date="2017-04" db="EMBL/GenBank/DDBJ databases">
        <authorList>
            <person name="Varghese N."/>
            <person name="Submissions S."/>
        </authorList>
    </citation>
    <scope>NUCLEOTIDE SEQUENCE [LARGE SCALE GENOMIC DNA]</scope>
</reference>
<comment type="subunit">
    <text evidence="6">This enzyme consists of two polypeptide chains, which are synthesized in precursor form from a single polypeptide.</text>
</comment>
<comment type="catalytic activity">
    <reaction evidence="1 6">
        <text>an S-substituted glutathione + H2O = an S-substituted L-cysteinylglycine + L-glutamate</text>
        <dbReference type="Rhea" id="RHEA:59468"/>
        <dbReference type="ChEBI" id="CHEBI:15377"/>
        <dbReference type="ChEBI" id="CHEBI:29985"/>
        <dbReference type="ChEBI" id="CHEBI:90779"/>
        <dbReference type="ChEBI" id="CHEBI:143103"/>
        <dbReference type="EC" id="3.4.19.13"/>
    </reaction>
</comment>
<keyword evidence="7" id="KW-0732">Signal</keyword>
<protein>
    <recommendedName>
        <fullName evidence="6">Glutathione hydrolase proenzyme</fullName>
        <ecNumber evidence="6">2.3.2.2</ecNumber>
        <ecNumber evidence="6">3.4.19.13</ecNumber>
    </recommendedName>
    <component>
        <recommendedName>
            <fullName evidence="6">Glutathione hydrolase large chain</fullName>
        </recommendedName>
    </component>
    <component>
        <recommendedName>
            <fullName evidence="6">Glutathione hydrolase small chain</fullName>
        </recommendedName>
    </component>
</protein>
<accession>A0A1Y6EEJ0</accession>
<feature type="signal peptide" evidence="7">
    <location>
        <begin position="1"/>
        <end position="24"/>
    </location>
</feature>
<comment type="PTM">
    <text evidence="6">Cleaved by autocatalysis into a large and a small subunit.</text>
</comment>
<gene>
    <name evidence="8" type="ORF">SAMN06297229_0501</name>
</gene>
<keyword evidence="6" id="KW-0378">Hydrolase</keyword>
<feature type="binding site" evidence="5">
    <location>
        <position position="465"/>
    </location>
    <ligand>
        <name>L-glutamate</name>
        <dbReference type="ChEBI" id="CHEBI:29985"/>
    </ligand>
</feature>